<name>A0ABR2G8C7_9ROSI</name>
<evidence type="ECO:0000313" key="3">
    <source>
        <dbReference type="Proteomes" id="UP001472677"/>
    </source>
</evidence>
<proteinExistence type="predicted"/>
<accession>A0ABR2G8C7</accession>
<organism evidence="2 3">
    <name type="scientific">Hibiscus sabdariffa</name>
    <name type="common">roselle</name>
    <dbReference type="NCBI Taxonomy" id="183260"/>
    <lineage>
        <taxon>Eukaryota</taxon>
        <taxon>Viridiplantae</taxon>
        <taxon>Streptophyta</taxon>
        <taxon>Embryophyta</taxon>
        <taxon>Tracheophyta</taxon>
        <taxon>Spermatophyta</taxon>
        <taxon>Magnoliopsida</taxon>
        <taxon>eudicotyledons</taxon>
        <taxon>Gunneridae</taxon>
        <taxon>Pentapetalae</taxon>
        <taxon>rosids</taxon>
        <taxon>malvids</taxon>
        <taxon>Malvales</taxon>
        <taxon>Malvaceae</taxon>
        <taxon>Malvoideae</taxon>
        <taxon>Hibiscus</taxon>
    </lineage>
</organism>
<reference evidence="2 3" key="1">
    <citation type="journal article" date="2024" name="G3 (Bethesda)">
        <title>Genome assembly of Hibiscus sabdariffa L. provides insights into metabolisms of medicinal natural products.</title>
        <authorList>
            <person name="Kim T."/>
        </authorList>
    </citation>
    <scope>NUCLEOTIDE SEQUENCE [LARGE SCALE GENOMIC DNA]</scope>
    <source>
        <strain evidence="2">TK-2024</strain>
        <tissue evidence="2">Old leaves</tissue>
    </source>
</reference>
<sequence length="186" mass="21121">MGFVRNQNMRSGDFLEGMFSDYVGGKAKVKALKTAPTRLVMALTYLQFAFAVYATFLLYYMSPTVDLRMKPDFAWVITIARNMKQLIVTPHVLSRYLEVSSSLIGAEVPPIMPSDICEHEKINFVQKKSSDAQMIKLKRELYDEILDFQSKNIGTETLAELMAMKSKWDLRDTSIPSCNILHPAPV</sequence>
<evidence type="ECO:0000256" key="1">
    <source>
        <dbReference type="SAM" id="Phobius"/>
    </source>
</evidence>
<dbReference type="EMBL" id="JBBPBM010000002">
    <property type="protein sequence ID" value="KAK8596479.1"/>
    <property type="molecule type" value="Genomic_DNA"/>
</dbReference>
<keyword evidence="3" id="KW-1185">Reference proteome</keyword>
<keyword evidence="1" id="KW-0812">Transmembrane</keyword>
<keyword evidence="1" id="KW-0472">Membrane</keyword>
<dbReference type="Proteomes" id="UP001472677">
    <property type="component" value="Unassembled WGS sequence"/>
</dbReference>
<gene>
    <name evidence="2" type="ORF">V6N12_064966</name>
</gene>
<evidence type="ECO:0000313" key="2">
    <source>
        <dbReference type="EMBL" id="KAK8596479.1"/>
    </source>
</evidence>
<protein>
    <submittedName>
        <fullName evidence="2">Uncharacterized protein</fullName>
    </submittedName>
</protein>
<feature type="transmembrane region" description="Helical" evidence="1">
    <location>
        <begin position="39"/>
        <end position="60"/>
    </location>
</feature>
<keyword evidence="1" id="KW-1133">Transmembrane helix</keyword>
<comment type="caution">
    <text evidence="2">The sequence shown here is derived from an EMBL/GenBank/DDBJ whole genome shotgun (WGS) entry which is preliminary data.</text>
</comment>